<evidence type="ECO:0000313" key="2">
    <source>
        <dbReference type="Proteomes" id="UP000035346"/>
    </source>
</evidence>
<accession>A0A0H1YS16</accession>
<name>A0A0H1YS16_STRAG</name>
<gene>
    <name evidence="1" type="ORF">WA04_00670</name>
</gene>
<comment type="caution">
    <text evidence="1">The sequence shown here is derived from an EMBL/GenBank/DDBJ whole genome shotgun (WGS) entry which is preliminary data.</text>
</comment>
<dbReference type="AlphaFoldDB" id="A0A0H1YS16"/>
<protein>
    <submittedName>
        <fullName evidence="1">Uncharacterized protein</fullName>
    </submittedName>
</protein>
<reference evidence="1 2" key="1">
    <citation type="journal article" date="2015" name="PLoS ONE">
        <title>Genomic analysis reveals the molecular basis for capsule loss in the group B streptococcus population.</title>
        <authorList>
            <consortium name="DEVANI Consortium"/>
            <person name="Rosini R."/>
            <person name="Campisi E."/>
            <person name="De Chiara M."/>
            <person name="Tettelin H."/>
            <person name="Rinaudo D."/>
            <person name="Toniolo C."/>
            <person name="Metruccio M."/>
            <person name="Guidotti S."/>
            <person name="Sorensen U.B."/>
            <person name="Kilian M."/>
            <person name="Ramirez M."/>
            <person name="Janulczyk R."/>
            <person name="Donati C."/>
            <person name="Grandi G."/>
            <person name="Margarit I."/>
        </authorList>
    </citation>
    <scope>NUCLEOTIDE SEQUENCE [LARGE SCALE GENOMIC DNA]</scope>
    <source>
        <strain evidence="1 2">DK-B-USS-215</strain>
    </source>
</reference>
<dbReference type="RefSeq" id="WP_017766996.1">
    <property type="nucleotide sequence ID" value="NZ_JBQKVU010000049.1"/>
</dbReference>
<sequence length="67" mass="7784">MTKIEIIMALTALMSIVWAGIITIYALQAIKKYKVKVAYYQQPQIQCEIARNVIKNKWYTDGGEVYR</sequence>
<organism evidence="1 2">
    <name type="scientific">Streptococcus agalactiae</name>
    <dbReference type="NCBI Taxonomy" id="1311"/>
    <lineage>
        <taxon>Bacteria</taxon>
        <taxon>Bacillati</taxon>
        <taxon>Bacillota</taxon>
        <taxon>Bacilli</taxon>
        <taxon>Lactobacillales</taxon>
        <taxon>Streptococcaceae</taxon>
        <taxon>Streptococcus</taxon>
    </lineage>
</organism>
<dbReference type="EMBL" id="LBKL01000011">
    <property type="protein sequence ID" value="KLL45469.1"/>
    <property type="molecule type" value="Genomic_DNA"/>
</dbReference>
<proteinExistence type="predicted"/>
<evidence type="ECO:0000313" key="1">
    <source>
        <dbReference type="EMBL" id="KLL45469.1"/>
    </source>
</evidence>
<dbReference type="Proteomes" id="UP000035346">
    <property type="component" value="Unassembled WGS sequence"/>
</dbReference>